<dbReference type="InterPro" id="IPR013780">
    <property type="entry name" value="Glyco_hydro_b"/>
</dbReference>
<organism evidence="5 6">
    <name type="scientific">Gonapodya prolifera (strain JEL478)</name>
    <name type="common">Monoblepharis prolifera</name>
    <dbReference type="NCBI Taxonomy" id="1344416"/>
    <lineage>
        <taxon>Eukaryota</taxon>
        <taxon>Fungi</taxon>
        <taxon>Fungi incertae sedis</taxon>
        <taxon>Chytridiomycota</taxon>
        <taxon>Chytridiomycota incertae sedis</taxon>
        <taxon>Monoblepharidomycetes</taxon>
        <taxon>Monoblepharidales</taxon>
        <taxon>Gonapodyaceae</taxon>
        <taxon>Gonapodya</taxon>
    </lineage>
</organism>
<dbReference type="GO" id="GO:0004553">
    <property type="term" value="F:hydrolase activity, hydrolyzing O-glycosyl compounds"/>
    <property type="evidence" value="ECO:0007669"/>
    <property type="project" value="InterPro"/>
</dbReference>
<dbReference type="PANTHER" id="PTHR22762:SF133">
    <property type="entry name" value="P-TYPE DOMAIN-CONTAINING PROTEIN"/>
    <property type="match status" value="1"/>
</dbReference>
<dbReference type="Gene3D" id="3.20.20.80">
    <property type="entry name" value="Glycosidases"/>
    <property type="match status" value="2"/>
</dbReference>
<name>A0A139A1G7_GONPJ</name>
<keyword evidence="2 5" id="KW-0378">Hydrolase</keyword>
<dbReference type="Pfam" id="PF21365">
    <property type="entry name" value="Glyco_hydro_31_3rd"/>
    <property type="match status" value="1"/>
</dbReference>
<dbReference type="PANTHER" id="PTHR22762">
    <property type="entry name" value="ALPHA-GLUCOSIDASE"/>
    <property type="match status" value="1"/>
</dbReference>
<evidence type="ECO:0000259" key="4">
    <source>
        <dbReference type="Pfam" id="PF21365"/>
    </source>
</evidence>
<evidence type="ECO:0000259" key="3">
    <source>
        <dbReference type="Pfam" id="PF01055"/>
    </source>
</evidence>
<dbReference type="STRING" id="1344416.A0A139A1G7"/>
<protein>
    <submittedName>
        <fullName evidence="5">Glycoside hydrolase family 31 protein</fullName>
    </submittedName>
</protein>
<dbReference type="InterPro" id="IPR048395">
    <property type="entry name" value="Glyco_hydro_31_C"/>
</dbReference>
<proteinExistence type="inferred from homology"/>
<evidence type="ECO:0000256" key="2">
    <source>
        <dbReference type="RuleBase" id="RU361185"/>
    </source>
</evidence>
<dbReference type="SUPFAM" id="SSF51011">
    <property type="entry name" value="Glycosyl hydrolase domain"/>
    <property type="match status" value="1"/>
</dbReference>
<dbReference type="GO" id="GO:0005975">
    <property type="term" value="P:carbohydrate metabolic process"/>
    <property type="evidence" value="ECO:0007669"/>
    <property type="project" value="InterPro"/>
</dbReference>
<dbReference type="SUPFAM" id="SSF51445">
    <property type="entry name" value="(Trans)glycosidases"/>
    <property type="match status" value="1"/>
</dbReference>
<evidence type="ECO:0000313" key="5">
    <source>
        <dbReference type="EMBL" id="KXS10579.1"/>
    </source>
</evidence>
<keyword evidence="6" id="KW-1185">Reference proteome</keyword>
<dbReference type="OrthoDB" id="5839090at2759"/>
<dbReference type="Pfam" id="PF01055">
    <property type="entry name" value="Glyco_hydro_31_2nd"/>
    <property type="match status" value="1"/>
</dbReference>
<reference evidence="5 6" key="1">
    <citation type="journal article" date="2015" name="Genome Biol. Evol.">
        <title>Phylogenomic analyses indicate that early fungi evolved digesting cell walls of algal ancestors of land plants.</title>
        <authorList>
            <person name="Chang Y."/>
            <person name="Wang S."/>
            <person name="Sekimoto S."/>
            <person name="Aerts A.L."/>
            <person name="Choi C."/>
            <person name="Clum A."/>
            <person name="LaButti K.M."/>
            <person name="Lindquist E.A."/>
            <person name="Yee Ngan C."/>
            <person name="Ohm R.A."/>
            <person name="Salamov A.A."/>
            <person name="Grigoriev I.V."/>
            <person name="Spatafora J.W."/>
            <person name="Berbee M.L."/>
        </authorList>
    </citation>
    <scope>NUCLEOTIDE SEQUENCE [LARGE SCALE GENOMIC DNA]</scope>
    <source>
        <strain evidence="5 6">JEL478</strain>
    </source>
</reference>
<dbReference type="Proteomes" id="UP000070544">
    <property type="component" value="Unassembled WGS sequence"/>
</dbReference>
<sequence length="398" mass="44120">MSTASTGYALIGPVAHSSSSIRASLRLLGPARGIHDEEDSRWRVPELIHGKRRTRTTDWAESGLSVTVNDDGLCVARASDLGDFLWRKRWQDLVFKDQYLEASSECRWGYKSVDELTGVVRGYEKASIPLDVIWTDIDYMDQLGSFYPFARNHNGLGCISQEPYLYESTSAESRKYLTLRYSLLPCYYNLLRKAHEMGTSVWNALWMCCLDDPATYSIDEQFMVGEAFMVSPVFDEGREEGKGSTVTLPAPLSEIPVHMRGGFIVALQQPGTTTESSRRGTFELVIALDSDGCAQVCVQKDGKLQSTGTYGYHGDDGRSVDLMVSKVRVFGLRHTNIVGSDSEIKVTFDIASGEQATVSSVEWDLLKGVAEVNLANAPLVSDWNIDLHLGVERGARVN</sequence>
<gene>
    <name evidence="5" type="ORF">M427DRAFT_36959</name>
</gene>
<comment type="similarity">
    <text evidence="1 2">Belongs to the glycosyl hydrolase 31 family.</text>
</comment>
<dbReference type="Gene3D" id="2.60.40.1180">
    <property type="entry name" value="Golgi alpha-mannosidase II"/>
    <property type="match status" value="2"/>
</dbReference>
<evidence type="ECO:0000256" key="1">
    <source>
        <dbReference type="ARBA" id="ARBA00007806"/>
    </source>
</evidence>
<accession>A0A139A1G7</accession>
<keyword evidence="2" id="KW-0326">Glycosidase</keyword>
<dbReference type="EMBL" id="KQ965820">
    <property type="protein sequence ID" value="KXS10579.1"/>
    <property type="molecule type" value="Genomic_DNA"/>
</dbReference>
<feature type="domain" description="Glycosyl hydrolase family 31 C-terminal" evidence="4">
    <location>
        <begin position="198"/>
        <end position="249"/>
    </location>
</feature>
<dbReference type="InterPro" id="IPR000322">
    <property type="entry name" value="Glyco_hydro_31_TIM"/>
</dbReference>
<dbReference type="InterPro" id="IPR017853">
    <property type="entry name" value="GH"/>
</dbReference>
<dbReference type="AlphaFoldDB" id="A0A139A1G7"/>
<feature type="domain" description="Glycoside hydrolase family 31 TIM barrel" evidence="3">
    <location>
        <begin position="142"/>
        <end position="190"/>
    </location>
</feature>
<evidence type="ECO:0000313" key="6">
    <source>
        <dbReference type="Proteomes" id="UP000070544"/>
    </source>
</evidence>